<keyword evidence="2" id="KW-1133">Transmembrane helix</keyword>
<dbReference type="EMBL" id="CP001958">
    <property type="protein sequence ID" value="ADG98000.1"/>
    <property type="molecule type" value="Genomic_DNA"/>
</dbReference>
<evidence type="ECO:0000256" key="1">
    <source>
        <dbReference type="SAM" id="MobiDB-lite"/>
    </source>
</evidence>
<organism evidence="3 4">
    <name type="scientific">Segniliparus rotundus (strain ATCC BAA-972 / CDC 1076 / CIP 108378 / DSM 44985 / JCM 13578)</name>
    <dbReference type="NCBI Taxonomy" id="640132"/>
    <lineage>
        <taxon>Bacteria</taxon>
        <taxon>Bacillati</taxon>
        <taxon>Actinomycetota</taxon>
        <taxon>Actinomycetes</taxon>
        <taxon>Mycobacteriales</taxon>
        <taxon>Segniliparaceae</taxon>
        <taxon>Segniliparus</taxon>
    </lineage>
</organism>
<evidence type="ECO:0008006" key="5">
    <source>
        <dbReference type="Google" id="ProtNLM"/>
    </source>
</evidence>
<name>D6Z7S0_SEGRD</name>
<evidence type="ECO:0000313" key="4">
    <source>
        <dbReference type="Proteomes" id="UP000002247"/>
    </source>
</evidence>
<dbReference type="eggNOG" id="COG1566">
    <property type="taxonomic scope" value="Bacteria"/>
</dbReference>
<sequence>MSQPDEQQQAQRAGLGSAFLEPRRQRGGHHPALLMLTFLACCVCLLLGLWQWRRFHESGGTFQNLGYALQWPLFAVFTVYSYLRFFGLVRQSREGRDVSAVPRESSAMPPLPEPAPSNQAADRTHPGLAAYNALLAELAEHTAPAERNSR</sequence>
<dbReference type="AlphaFoldDB" id="D6Z7S0"/>
<keyword evidence="2" id="KW-0812">Transmembrane</keyword>
<evidence type="ECO:0000256" key="2">
    <source>
        <dbReference type="SAM" id="Phobius"/>
    </source>
</evidence>
<accession>D6Z7S0</accession>
<feature type="transmembrane region" description="Helical" evidence="2">
    <location>
        <begin position="32"/>
        <end position="52"/>
    </location>
</feature>
<keyword evidence="4" id="KW-1185">Reference proteome</keyword>
<feature type="transmembrane region" description="Helical" evidence="2">
    <location>
        <begin position="64"/>
        <end position="83"/>
    </location>
</feature>
<keyword evidence="2" id="KW-0472">Membrane</keyword>
<protein>
    <recommendedName>
        <fullName evidence="5">Glucitol operon activator-like protein</fullName>
    </recommendedName>
</protein>
<dbReference type="STRING" id="640132.Srot_1537"/>
<dbReference type="HOGENOM" id="CLU_122754_0_0_11"/>
<dbReference type="Proteomes" id="UP000002247">
    <property type="component" value="Chromosome"/>
</dbReference>
<reference evidence="3 4" key="1">
    <citation type="journal article" date="2010" name="Stand. Genomic Sci.">
        <title>Complete genome sequence of Segniliparus rotundus type strain (CDC 1076).</title>
        <authorList>
            <person name="Sikorski J."/>
            <person name="Lapidus A."/>
            <person name="Copeland A."/>
            <person name="Misra M."/>
            <person name="Glavina Del Rio T."/>
            <person name="Nolan M."/>
            <person name="Lucas S."/>
            <person name="Chen F."/>
            <person name="Tice H."/>
            <person name="Cheng J.F."/>
            <person name="Jando M."/>
            <person name="Schneider S."/>
            <person name="Bruce D."/>
            <person name="Goodwin L."/>
            <person name="Pitluck S."/>
            <person name="Liolios K."/>
            <person name="Mikhailova N."/>
            <person name="Pati A."/>
            <person name="Ivanova N."/>
            <person name="Mavromatis K."/>
            <person name="Chen A."/>
            <person name="Palaniappan K."/>
            <person name="Chertkov O."/>
            <person name="Land M."/>
            <person name="Hauser L."/>
            <person name="Chang Y.J."/>
            <person name="Jeffries C.D."/>
            <person name="Brettin T."/>
            <person name="Detter J.C."/>
            <person name="Han C."/>
            <person name="Rohde M."/>
            <person name="Goker M."/>
            <person name="Bristow J."/>
            <person name="Eisen J.A."/>
            <person name="Markowitz V."/>
            <person name="Hugenholtz P."/>
            <person name="Kyrpides N.C."/>
            <person name="Klenk H.P."/>
        </authorList>
    </citation>
    <scope>NUCLEOTIDE SEQUENCE [LARGE SCALE GENOMIC DNA]</scope>
    <source>
        <strain evidence="4">ATCC BAA-972 / CDC 1076 / CIP 108378 / DSM 44985 / JCM 13578</strain>
    </source>
</reference>
<feature type="region of interest" description="Disordered" evidence="1">
    <location>
        <begin position="93"/>
        <end position="123"/>
    </location>
</feature>
<gene>
    <name evidence="3" type="ordered locus">Srot_1537</name>
</gene>
<proteinExistence type="predicted"/>
<dbReference type="KEGG" id="srt:Srot_1537"/>
<evidence type="ECO:0000313" key="3">
    <source>
        <dbReference type="EMBL" id="ADG98000.1"/>
    </source>
</evidence>